<reference evidence="4 5" key="1">
    <citation type="submission" date="2019-05" db="EMBL/GenBank/DDBJ databases">
        <title>Marivita sp. nov. isolated from sea sediment.</title>
        <authorList>
            <person name="Kim W."/>
        </authorList>
    </citation>
    <scope>NUCLEOTIDE SEQUENCE [LARGE SCALE GENOMIC DNA]</scope>
    <source>
        <strain evidence="4 5">CAU 1492</strain>
    </source>
</reference>
<dbReference type="CDD" id="cd03048">
    <property type="entry name" value="GST_N_Ure2p_like"/>
    <property type="match status" value="1"/>
</dbReference>
<evidence type="ECO:0000313" key="4">
    <source>
        <dbReference type="EMBL" id="TMV11838.1"/>
    </source>
</evidence>
<dbReference type="InterPro" id="IPR004045">
    <property type="entry name" value="Glutathione_S-Trfase_N"/>
</dbReference>
<dbReference type="PROSITE" id="PS50405">
    <property type="entry name" value="GST_CTER"/>
    <property type="match status" value="1"/>
</dbReference>
<dbReference type="SUPFAM" id="SSF47616">
    <property type="entry name" value="GST C-terminal domain-like"/>
    <property type="match status" value="1"/>
</dbReference>
<name>A0ABY2X8Q5_9RHOB</name>
<dbReference type="PROSITE" id="PS50404">
    <property type="entry name" value="GST_NTER"/>
    <property type="match status" value="1"/>
</dbReference>
<dbReference type="InterPro" id="IPR010987">
    <property type="entry name" value="Glutathione-S-Trfase_C-like"/>
</dbReference>
<dbReference type="InterPro" id="IPR040079">
    <property type="entry name" value="Glutathione_S-Trfase"/>
</dbReference>
<keyword evidence="5" id="KW-1185">Reference proteome</keyword>
<dbReference type="Gene3D" id="3.40.30.10">
    <property type="entry name" value="Glutaredoxin"/>
    <property type="match status" value="1"/>
</dbReference>
<dbReference type="InterPro" id="IPR036282">
    <property type="entry name" value="Glutathione-S-Trfase_C_sf"/>
</dbReference>
<dbReference type="CDD" id="cd10292">
    <property type="entry name" value="GST_C_YghU_like"/>
    <property type="match status" value="1"/>
</dbReference>
<dbReference type="Pfam" id="PF13410">
    <property type="entry name" value="GST_C_2"/>
    <property type="match status" value="1"/>
</dbReference>
<dbReference type="NCBIfam" id="NF008731">
    <property type="entry name" value="PRK11752.1"/>
    <property type="match status" value="1"/>
</dbReference>
<feature type="domain" description="GST N-terminal" evidence="2">
    <location>
        <begin position="46"/>
        <end position="133"/>
    </location>
</feature>
<evidence type="ECO:0000259" key="2">
    <source>
        <dbReference type="PROSITE" id="PS50404"/>
    </source>
</evidence>
<dbReference type="Proteomes" id="UP001191082">
    <property type="component" value="Unassembled WGS sequence"/>
</dbReference>
<feature type="region of interest" description="Disordered" evidence="1">
    <location>
        <begin position="263"/>
        <end position="290"/>
    </location>
</feature>
<dbReference type="SFLD" id="SFLDS00019">
    <property type="entry name" value="Glutathione_Transferase_(cytos"/>
    <property type="match status" value="1"/>
</dbReference>
<proteinExistence type="predicted"/>
<dbReference type="SFLD" id="SFLDG00358">
    <property type="entry name" value="Main_(cytGST)"/>
    <property type="match status" value="1"/>
</dbReference>
<comment type="caution">
    <text evidence="4">The sequence shown here is derived from an EMBL/GenBank/DDBJ whole genome shotgun (WGS) entry which is preliminary data.</text>
</comment>
<dbReference type="SFLD" id="SFLDG01151">
    <property type="entry name" value="Main.2:_Nu-like"/>
    <property type="match status" value="1"/>
</dbReference>
<dbReference type="Gene3D" id="1.20.1050.10">
    <property type="match status" value="1"/>
</dbReference>
<dbReference type="InterPro" id="IPR036249">
    <property type="entry name" value="Thioredoxin-like_sf"/>
</dbReference>
<sequence>MSDDSYTPPKVWTWNKEGGGRFASINRPIAGPTHDKDLPVGAHPFQLYSLATPNGVKVTVLLEELLAAGHAGAEYDAWLINIGEGDQFSSGFVAVNPNSKIPALMDHSVSPPQRVFESGSILLYLAEKFGAFLPTDPAARTECMSWLFWQMGSAPYLGGGFGHFYAYAPEKWQYPIDRFAMEAKRQLDVLERRLAEAPWLAGDEYTIADMAVWSWYGQLALGRLYEAGEFLDVESYEKVQEWAKRIDARPAVQRGRMVNRAFGDPKTQLHERHDASDFETKTQDKLNAAE</sequence>
<dbReference type="EMBL" id="VCPC01000003">
    <property type="protein sequence ID" value="TMV11838.1"/>
    <property type="molecule type" value="Genomic_DNA"/>
</dbReference>
<feature type="compositionally biased region" description="Basic and acidic residues" evidence="1">
    <location>
        <begin position="267"/>
        <end position="284"/>
    </location>
</feature>
<dbReference type="Pfam" id="PF02798">
    <property type="entry name" value="GST_N"/>
    <property type="match status" value="1"/>
</dbReference>
<evidence type="ECO:0000259" key="3">
    <source>
        <dbReference type="PROSITE" id="PS50405"/>
    </source>
</evidence>
<evidence type="ECO:0000256" key="1">
    <source>
        <dbReference type="SAM" id="MobiDB-lite"/>
    </source>
</evidence>
<dbReference type="PANTHER" id="PTHR44051:SF22">
    <property type="entry name" value="DISULFIDE-BOND OXIDOREDUCTASE YGHU"/>
    <property type="match status" value="1"/>
</dbReference>
<dbReference type="SUPFAM" id="SSF52833">
    <property type="entry name" value="Thioredoxin-like"/>
    <property type="match status" value="1"/>
</dbReference>
<accession>A0ABY2X8Q5</accession>
<protein>
    <submittedName>
        <fullName evidence="4">Glutathione-dependent disulfide-bond oxidoreductase</fullName>
    </submittedName>
</protein>
<gene>
    <name evidence="4" type="primary">yghU</name>
    <name evidence="4" type="ORF">FGK64_16400</name>
</gene>
<dbReference type="PANTHER" id="PTHR44051">
    <property type="entry name" value="GLUTATHIONE S-TRANSFERASE-RELATED"/>
    <property type="match status" value="1"/>
</dbReference>
<dbReference type="RefSeq" id="WP_138864898.1">
    <property type="nucleotide sequence ID" value="NZ_VCPC01000003.1"/>
</dbReference>
<organism evidence="4 5">
    <name type="scientific">Arenibacterium halophilum</name>
    <dbReference type="NCBI Taxonomy" id="2583821"/>
    <lineage>
        <taxon>Bacteria</taxon>
        <taxon>Pseudomonadati</taxon>
        <taxon>Pseudomonadota</taxon>
        <taxon>Alphaproteobacteria</taxon>
        <taxon>Rhodobacterales</taxon>
        <taxon>Paracoccaceae</taxon>
        <taxon>Arenibacterium</taxon>
    </lineage>
</organism>
<feature type="domain" description="GST C-terminal" evidence="3">
    <location>
        <begin position="136"/>
        <end position="269"/>
    </location>
</feature>
<evidence type="ECO:0000313" key="5">
    <source>
        <dbReference type="Proteomes" id="UP001191082"/>
    </source>
</evidence>